<comment type="pathway">
    <text evidence="10">Sulfur metabolism; glutathione biosynthesis; glutathione from L-cysteine and L-glutamate: step 2/2.</text>
</comment>
<dbReference type="eggNOG" id="COG0189">
    <property type="taxonomic scope" value="Bacteria"/>
</dbReference>
<evidence type="ECO:0000313" key="13">
    <source>
        <dbReference type="Proteomes" id="UP000001302"/>
    </source>
</evidence>
<dbReference type="EMBL" id="CP002156">
    <property type="protein sequence ID" value="ADM09169.1"/>
    <property type="molecule type" value="Genomic_DNA"/>
</dbReference>
<dbReference type="InterPro" id="IPR011761">
    <property type="entry name" value="ATP-grasp"/>
</dbReference>
<dbReference type="NCBIfam" id="TIGR01380">
    <property type="entry name" value="glut_syn"/>
    <property type="match status" value="1"/>
</dbReference>
<dbReference type="InterPro" id="IPR016185">
    <property type="entry name" value="PreATP-grasp_dom_sf"/>
</dbReference>
<evidence type="ECO:0000256" key="5">
    <source>
        <dbReference type="ARBA" id="ARBA00022723"/>
    </source>
</evidence>
<sequence>MPALRCAIQMDPLEDVAVEADTSFALAEAALAKGHEIFTYAAADLRLEGGTLSVAARPVTALSRVQGRHVQFGEGRVLDLATDVDVVLVRQDPPYDMSYITACHLLEKIVDRTLVLNDPAEIRNAPEKIFVMDFPDLMPPTLITADEGALAEFRRKHGDIIVKPLYGNGGAGVFRLTNDDQNFASLLEMMLDPRRPVPLIAQGYLPKVREGDKRILLLDGEPVGAINRVPAAGEARSNMHVGGRAEKVELTDRDREICARIGPALKARRLVLTGIDVIGGLMTEINVTSPTGVQEVKRFGGADIPALFWQWVEDARG</sequence>
<comment type="catalytic activity">
    <reaction evidence="10">
        <text>gamma-L-glutamyl-L-cysteine + glycine + ATP = glutathione + ADP + phosphate + H(+)</text>
        <dbReference type="Rhea" id="RHEA:13557"/>
        <dbReference type="ChEBI" id="CHEBI:15378"/>
        <dbReference type="ChEBI" id="CHEBI:30616"/>
        <dbReference type="ChEBI" id="CHEBI:43474"/>
        <dbReference type="ChEBI" id="CHEBI:57305"/>
        <dbReference type="ChEBI" id="CHEBI:57925"/>
        <dbReference type="ChEBI" id="CHEBI:58173"/>
        <dbReference type="ChEBI" id="CHEBI:456216"/>
        <dbReference type="EC" id="6.3.2.3"/>
    </reaction>
</comment>
<reference evidence="12 13" key="2">
    <citation type="journal article" date="2011" name="J. Bacteriol.">
        <title>Complete genome sequence of strain HTCC2503T of Parvularcula bermudensis, the type species of the order "Parvularculales" in the class Alphaproteobacteria.</title>
        <authorList>
            <person name="Oh H.M."/>
            <person name="Kang I."/>
            <person name="Vergin K.L."/>
            <person name="Kang D."/>
            <person name="Rhee K.H."/>
            <person name="Giovannoni S.J."/>
            <person name="Cho J.C."/>
        </authorList>
    </citation>
    <scope>NUCLEOTIDE SEQUENCE [LARGE SCALE GENOMIC DNA]</scope>
    <source>
        <strain evidence="13">ATCC BAA-594 / HTCC2503 / KCTC 12087</strain>
    </source>
</reference>
<evidence type="ECO:0000256" key="8">
    <source>
        <dbReference type="ARBA" id="ARBA00022842"/>
    </source>
</evidence>
<dbReference type="HOGENOM" id="CLU_068239_0_0_5"/>
<dbReference type="InterPro" id="IPR004215">
    <property type="entry name" value="GSHS_N"/>
</dbReference>
<gene>
    <name evidence="10" type="primary">gshB</name>
    <name evidence="12" type="ordered locus">PB2503_05477</name>
</gene>
<evidence type="ECO:0000256" key="6">
    <source>
        <dbReference type="ARBA" id="ARBA00022741"/>
    </source>
</evidence>
<dbReference type="PANTHER" id="PTHR21621:SF4">
    <property type="entry name" value="GLUTATHIONE SYNTHETASE"/>
    <property type="match status" value="1"/>
</dbReference>
<dbReference type="Proteomes" id="UP000001302">
    <property type="component" value="Chromosome"/>
</dbReference>
<dbReference type="Pfam" id="PF02951">
    <property type="entry name" value="GSH-S_N"/>
    <property type="match status" value="1"/>
</dbReference>
<dbReference type="NCBIfam" id="NF003573">
    <property type="entry name" value="PRK05246.1"/>
    <property type="match status" value="1"/>
</dbReference>
<keyword evidence="9" id="KW-0464">Manganese</keyword>
<name>E0TGC6_PARBH</name>
<dbReference type="Pfam" id="PF02955">
    <property type="entry name" value="GSH-S_ATP"/>
    <property type="match status" value="1"/>
</dbReference>
<dbReference type="Gene3D" id="3.40.50.20">
    <property type="match status" value="1"/>
</dbReference>
<dbReference type="SUPFAM" id="SSF52440">
    <property type="entry name" value="PreATP-grasp domain"/>
    <property type="match status" value="1"/>
</dbReference>
<keyword evidence="3 10" id="KW-0436">Ligase</keyword>
<evidence type="ECO:0000256" key="2">
    <source>
        <dbReference type="ARBA" id="ARBA00001946"/>
    </source>
</evidence>
<dbReference type="PANTHER" id="PTHR21621">
    <property type="entry name" value="RIBOSOMAL PROTEIN S6 MODIFICATION PROTEIN"/>
    <property type="match status" value="1"/>
</dbReference>
<dbReference type="InterPro" id="IPR006284">
    <property type="entry name" value="Glut_synth_pro"/>
</dbReference>
<dbReference type="InterPro" id="IPR004218">
    <property type="entry name" value="GSHS_ATP-bd"/>
</dbReference>
<dbReference type="AlphaFoldDB" id="E0TGC6"/>
<keyword evidence="8" id="KW-0460">Magnesium</keyword>
<dbReference type="GO" id="GO:0004363">
    <property type="term" value="F:glutathione synthase activity"/>
    <property type="evidence" value="ECO:0007669"/>
    <property type="project" value="UniProtKB-UniRule"/>
</dbReference>
<proteinExistence type="inferred from homology"/>
<dbReference type="Gene3D" id="3.30.1490.20">
    <property type="entry name" value="ATP-grasp fold, A domain"/>
    <property type="match status" value="1"/>
</dbReference>
<protein>
    <recommendedName>
        <fullName evidence="10">Glutathione synthetase</fullName>
        <ecNumber evidence="10">6.3.2.3</ecNumber>
    </recommendedName>
    <alternativeName>
        <fullName evidence="10">GSH synthetase</fullName>
        <shortName evidence="10">GSH-S</shortName>
        <shortName evidence="10">GSHase</shortName>
    </alternativeName>
    <alternativeName>
        <fullName evidence="10">Glutathione synthase</fullName>
    </alternativeName>
</protein>
<dbReference type="GO" id="GO:0046872">
    <property type="term" value="F:metal ion binding"/>
    <property type="evidence" value="ECO:0007669"/>
    <property type="project" value="UniProtKB-KW"/>
</dbReference>
<dbReference type="GO" id="GO:0005737">
    <property type="term" value="C:cytoplasm"/>
    <property type="evidence" value="ECO:0007669"/>
    <property type="project" value="TreeGrafter"/>
</dbReference>
<dbReference type="OrthoDB" id="9785415at2"/>
<dbReference type="RefSeq" id="WP_013300143.1">
    <property type="nucleotide sequence ID" value="NC_014414.1"/>
</dbReference>
<dbReference type="SUPFAM" id="SSF56059">
    <property type="entry name" value="Glutathione synthetase ATP-binding domain-like"/>
    <property type="match status" value="1"/>
</dbReference>
<evidence type="ECO:0000256" key="4">
    <source>
        <dbReference type="ARBA" id="ARBA00022684"/>
    </source>
</evidence>
<dbReference type="PROSITE" id="PS50975">
    <property type="entry name" value="ATP_GRASP"/>
    <property type="match status" value="1"/>
</dbReference>
<feature type="domain" description="ATP-grasp" evidence="11">
    <location>
        <begin position="128"/>
        <end position="313"/>
    </location>
</feature>
<keyword evidence="4 10" id="KW-0317">Glutathione biosynthesis</keyword>
<dbReference type="STRING" id="314260.PB2503_05477"/>
<dbReference type="InterPro" id="IPR013815">
    <property type="entry name" value="ATP_grasp_subdomain_1"/>
</dbReference>
<evidence type="ECO:0000256" key="10">
    <source>
        <dbReference type="HAMAP-Rule" id="MF_00162"/>
    </source>
</evidence>
<dbReference type="UniPathway" id="UPA00142">
    <property type="reaction ID" value="UER00210"/>
</dbReference>
<keyword evidence="7 10" id="KW-0067">ATP-binding</keyword>
<evidence type="ECO:0000259" key="11">
    <source>
        <dbReference type="PROSITE" id="PS50975"/>
    </source>
</evidence>
<organism evidence="12 13">
    <name type="scientific">Parvularcula bermudensis (strain ATCC BAA-594 / HTCC2503 / KCTC 12087)</name>
    <dbReference type="NCBI Taxonomy" id="314260"/>
    <lineage>
        <taxon>Bacteria</taxon>
        <taxon>Pseudomonadati</taxon>
        <taxon>Pseudomonadota</taxon>
        <taxon>Alphaproteobacteria</taxon>
        <taxon>Parvularculales</taxon>
        <taxon>Parvularculaceae</taxon>
        <taxon>Parvularcula</taxon>
    </lineage>
</organism>
<dbReference type="HAMAP" id="MF_00162">
    <property type="entry name" value="GSH_S"/>
    <property type="match status" value="1"/>
</dbReference>
<evidence type="ECO:0000256" key="9">
    <source>
        <dbReference type="ARBA" id="ARBA00023211"/>
    </source>
</evidence>
<keyword evidence="6 10" id="KW-0547">Nucleotide-binding</keyword>
<keyword evidence="13" id="KW-1185">Reference proteome</keyword>
<evidence type="ECO:0000256" key="1">
    <source>
        <dbReference type="ARBA" id="ARBA00001936"/>
    </source>
</evidence>
<comment type="cofactor">
    <cofactor evidence="1">
        <name>Mn(2+)</name>
        <dbReference type="ChEBI" id="CHEBI:29035"/>
    </cofactor>
</comment>
<keyword evidence="5" id="KW-0479">Metal-binding</keyword>
<comment type="similarity">
    <text evidence="10">Belongs to the prokaryotic GSH synthase family.</text>
</comment>
<reference evidence="13" key="1">
    <citation type="submission" date="2010-08" db="EMBL/GenBank/DDBJ databases">
        <title>Genome sequence of Parvularcula bermudensis HTCC2503.</title>
        <authorList>
            <person name="Kang D.-M."/>
            <person name="Oh H.-M."/>
            <person name="Cho J.-C."/>
        </authorList>
    </citation>
    <scope>NUCLEOTIDE SEQUENCE [LARGE SCALE GENOMIC DNA]</scope>
    <source>
        <strain evidence="13">ATCC BAA-594 / HTCC2503 / KCTC 12087</strain>
    </source>
</reference>
<dbReference type="KEGG" id="pbr:PB2503_05477"/>
<dbReference type="GO" id="GO:0005524">
    <property type="term" value="F:ATP binding"/>
    <property type="evidence" value="ECO:0007669"/>
    <property type="project" value="UniProtKB-UniRule"/>
</dbReference>
<accession>E0TGC6</accession>
<dbReference type="Gene3D" id="3.30.470.20">
    <property type="entry name" value="ATP-grasp fold, B domain"/>
    <property type="match status" value="1"/>
</dbReference>
<dbReference type="EC" id="6.3.2.3" evidence="10"/>
<evidence type="ECO:0000256" key="7">
    <source>
        <dbReference type="ARBA" id="ARBA00022840"/>
    </source>
</evidence>
<evidence type="ECO:0000256" key="3">
    <source>
        <dbReference type="ARBA" id="ARBA00022598"/>
    </source>
</evidence>
<comment type="cofactor">
    <cofactor evidence="2">
        <name>Mg(2+)</name>
        <dbReference type="ChEBI" id="CHEBI:18420"/>
    </cofactor>
</comment>
<evidence type="ECO:0000313" key="12">
    <source>
        <dbReference type="EMBL" id="ADM09169.1"/>
    </source>
</evidence>